<dbReference type="KEGG" id="rhf:EUB48_01175"/>
<dbReference type="NCBIfam" id="NF004200">
    <property type="entry name" value="PRK05653.1-5"/>
    <property type="match status" value="1"/>
</dbReference>
<dbReference type="SMART" id="SM00822">
    <property type="entry name" value="PKS_KR"/>
    <property type="match status" value="1"/>
</dbReference>
<evidence type="ECO:0000313" key="5">
    <source>
        <dbReference type="EMBL" id="QDL36057.1"/>
    </source>
</evidence>
<gene>
    <name evidence="5" type="primary">fabG</name>
    <name evidence="5" type="ORF">EUB48_01175</name>
</gene>
<dbReference type="InterPro" id="IPR057326">
    <property type="entry name" value="KR_dom"/>
</dbReference>
<dbReference type="GO" id="GO:0004316">
    <property type="term" value="F:3-oxoacyl-[acyl-carrier-protein] reductase (NADPH) activity"/>
    <property type="evidence" value="ECO:0007669"/>
    <property type="project" value="UniProtKB-EC"/>
</dbReference>
<keyword evidence="6" id="KW-1185">Reference proteome</keyword>
<comment type="similarity">
    <text evidence="1 3">Belongs to the short-chain dehydrogenases/reductases (SDR) family.</text>
</comment>
<dbReference type="Gene3D" id="3.40.50.720">
    <property type="entry name" value="NAD(P)-binding Rossmann-like Domain"/>
    <property type="match status" value="1"/>
</dbReference>
<dbReference type="Proteomes" id="UP000316798">
    <property type="component" value="Chromosome"/>
</dbReference>
<dbReference type="PANTHER" id="PTHR42879">
    <property type="entry name" value="3-OXOACYL-(ACYL-CARRIER-PROTEIN) REDUCTASE"/>
    <property type="match status" value="1"/>
</dbReference>
<organism evidence="5 6">
    <name type="scientific">Rhodoferax sediminis</name>
    <dbReference type="NCBI Taxonomy" id="2509614"/>
    <lineage>
        <taxon>Bacteria</taxon>
        <taxon>Pseudomonadati</taxon>
        <taxon>Pseudomonadota</taxon>
        <taxon>Betaproteobacteria</taxon>
        <taxon>Burkholderiales</taxon>
        <taxon>Comamonadaceae</taxon>
        <taxon>Rhodoferax</taxon>
    </lineage>
</organism>
<sequence>MTTTTRKRALVTGGSGGIGAAICRQLAQDGLQVIVHANRGLAAAQALVEAIRAQGGQAEAIAFDVTDAAATAAALETLLLAGPIQIVVNNAGIHDDAVFPGMQLAQWQRVLDVSLNGFFHVTQPLTLPMIRTRWGRIINITSVAALAGNRGQVNYSAAKGALHAATKSLALELASRGITVNAVAPGIIATAMSEASFDAEAIARLVPMKRAGTPEEVADLVGFLASDRAAYISGQVISINGGMI</sequence>
<proteinExistence type="inferred from homology"/>
<name>A0A515D6N9_9BURK</name>
<dbReference type="SUPFAM" id="SSF51735">
    <property type="entry name" value="NAD(P)-binding Rossmann-fold domains"/>
    <property type="match status" value="1"/>
</dbReference>
<dbReference type="InterPro" id="IPR050259">
    <property type="entry name" value="SDR"/>
</dbReference>
<protein>
    <submittedName>
        <fullName evidence="5">3-oxoacyl-ACP reductase FabG</fullName>
        <ecNumber evidence="5">1.1.1.100</ecNumber>
    </submittedName>
</protein>
<accession>A0A515D6N9</accession>
<dbReference type="InterPro" id="IPR036291">
    <property type="entry name" value="NAD(P)-bd_dom_sf"/>
</dbReference>
<evidence type="ECO:0000256" key="3">
    <source>
        <dbReference type="RuleBase" id="RU000363"/>
    </source>
</evidence>
<dbReference type="InterPro" id="IPR002347">
    <property type="entry name" value="SDR_fam"/>
</dbReference>
<dbReference type="OrthoDB" id="9802564at2"/>
<dbReference type="RefSeq" id="WP_142817156.1">
    <property type="nucleotide sequence ID" value="NZ_CP035503.1"/>
</dbReference>
<keyword evidence="2 5" id="KW-0560">Oxidoreductase</keyword>
<dbReference type="AlphaFoldDB" id="A0A515D6N9"/>
<dbReference type="Pfam" id="PF00106">
    <property type="entry name" value="adh_short"/>
    <property type="match status" value="1"/>
</dbReference>
<dbReference type="FunFam" id="3.40.50.720:FF:000173">
    <property type="entry name" value="3-oxoacyl-[acyl-carrier protein] reductase"/>
    <property type="match status" value="1"/>
</dbReference>
<dbReference type="PANTHER" id="PTHR42879:SF2">
    <property type="entry name" value="3-OXOACYL-[ACYL-CARRIER-PROTEIN] REDUCTASE FABG"/>
    <property type="match status" value="1"/>
</dbReference>
<evidence type="ECO:0000313" key="6">
    <source>
        <dbReference type="Proteomes" id="UP000316798"/>
    </source>
</evidence>
<dbReference type="PRINTS" id="PR00081">
    <property type="entry name" value="GDHRDH"/>
</dbReference>
<dbReference type="PRINTS" id="PR00080">
    <property type="entry name" value="SDRFAMILY"/>
</dbReference>
<evidence type="ECO:0000256" key="1">
    <source>
        <dbReference type="ARBA" id="ARBA00006484"/>
    </source>
</evidence>
<feature type="domain" description="Ketoreductase" evidence="4">
    <location>
        <begin position="7"/>
        <end position="191"/>
    </location>
</feature>
<reference evidence="5 6" key="1">
    <citation type="submission" date="2019-01" db="EMBL/GenBank/DDBJ databases">
        <title>Genomic insights into a novel species Rhodoferax sp.</title>
        <authorList>
            <person name="Jin L."/>
        </authorList>
    </citation>
    <scope>NUCLEOTIDE SEQUENCE [LARGE SCALE GENOMIC DNA]</scope>
    <source>
        <strain evidence="5 6">CHu59-6-5</strain>
    </source>
</reference>
<dbReference type="NCBIfam" id="NF009466">
    <property type="entry name" value="PRK12826.1-2"/>
    <property type="match status" value="1"/>
</dbReference>
<evidence type="ECO:0000259" key="4">
    <source>
        <dbReference type="SMART" id="SM00822"/>
    </source>
</evidence>
<dbReference type="EC" id="1.1.1.100" evidence="5"/>
<dbReference type="EMBL" id="CP035503">
    <property type="protein sequence ID" value="QDL36057.1"/>
    <property type="molecule type" value="Genomic_DNA"/>
</dbReference>
<evidence type="ECO:0000256" key="2">
    <source>
        <dbReference type="ARBA" id="ARBA00023002"/>
    </source>
</evidence>